<feature type="coiled-coil region" evidence="3">
    <location>
        <begin position="91"/>
        <end position="153"/>
    </location>
</feature>
<evidence type="ECO:0000256" key="1">
    <source>
        <dbReference type="ARBA" id="ARBA00022754"/>
    </source>
</evidence>
<sequence>MERLLYSPSRRADVVEHRYHSTRPTSPSALLTPSVGAKSAELLHRSNGTVGLQFRPALKSTRSFDDTNQFSGRTPLKMNEKEVLRGLNDRFSGFIHKVRHLESQNKELEREIEEIKQQTQSSASVSKEYDPELKELRKLVNEISLQKRHVELDYYNMEDEFHCIQLKYEHEIRTRSDAENTITVLKKYICDANSVKMGLDNKAQCLQDEMNFLKKNHEDEVAEMMAHIKEAQVTPEAVDFGKGDITSALRDIRIQLEGCTVSNIRDAEAGFRSQAAKLTKATEVSREALMATRQEISEHRRMLQSKSIEMDSAKGMREALEKQLYGLEEQHNAEINHYQSTVGQLEHELYSSKHEMAEHLQEYQDLLNVKVALDAEIFSYRKLLEGEECRYSIVTDTNISVPYIYRQSPVYTLPCIARHGGTTRRAEPQYKFVEEIITETTREDVEIDETESEETFGDEEVEKLSSEEEADVEAQSGEAEEGEAQEKPSEEASASTENGAHPEENNGETEAEPAASDETKQTQEKPSEEASASIENGTHHPEENNGETEAEPAASDETKQTQADEKHSQMDTMKGERDTEELQAPDTNGTSEGDKASKADVQTGDNPSQETKDAEQTTAPTDKKGDDSKKQLAFADEQKPVCEGLNDSQDESAGSYSIVSSNANAHAHSKIIHGKTTDSREGKPAKERGDAPKSLGGYAVGAKTKESEVITPIVQSASTDSPAPTENNKEEKLKALEQGAKAKSEVGTDVNASEGNTQQGGKALDDPTGERTPSVGTPQTESTEKASTKKSTETAKQESSQASDTGNKETTQKEGSQKGQPMTQSPEEKTDKVKPLEKPQTAEEVSKEQSKEMTSEGKQGQAGEEKRASKMDVDKINEAAENTKDEKDEKSSGTVKSA</sequence>
<keyword evidence="2 3" id="KW-0175">Coiled coil</keyword>
<organism evidence="6 7">
    <name type="scientific">Clupea harengus</name>
    <name type="common">Atlantic herring</name>
    <dbReference type="NCBI Taxonomy" id="7950"/>
    <lineage>
        <taxon>Eukaryota</taxon>
        <taxon>Metazoa</taxon>
        <taxon>Chordata</taxon>
        <taxon>Craniata</taxon>
        <taxon>Vertebrata</taxon>
        <taxon>Euteleostomi</taxon>
        <taxon>Actinopterygii</taxon>
        <taxon>Neopterygii</taxon>
        <taxon>Teleostei</taxon>
        <taxon>Clupei</taxon>
        <taxon>Clupeiformes</taxon>
        <taxon>Clupeoidei</taxon>
        <taxon>Clupeidae</taxon>
        <taxon>Clupea</taxon>
    </lineage>
</organism>
<dbReference type="PROSITE" id="PS51842">
    <property type="entry name" value="IF_ROD_2"/>
    <property type="match status" value="1"/>
</dbReference>
<dbReference type="GeneID" id="105909571"/>
<feature type="compositionally biased region" description="Basic and acidic residues" evidence="4">
    <location>
        <begin position="675"/>
        <end position="691"/>
    </location>
</feature>
<feature type="coiled-coil region" evidence="3">
    <location>
        <begin position="196"/>
        <end position="234"/>
    </location>
</feature>
<gene>
    <name evidence="7" type="primary">LOC105909571</name>
</gene>
<evidence type="ECO:0000259" key="5">
    <source>
        <dbReference type="PROSITE" id="PS51842"/>
    </source>
</evidence>
<feature type="region of interest" description="Disordered" evidence="4">
    <location>
        <begin position="441"/>
        <end position="898"/>
    </location>
</feature>
<feature type="compositionally biased region" description="Basic and acidic residues" evidence="4">
    <location>
        <begin position="727"/>
        <end position="746"/>
    </location>
</feature>
<dbReference type="GO" id="GO:0099160">
    <property type="term" value="C:postsynaptic intermediate filament cytoskeleton"/>
    <property type="evidence" value="ECO:0007669"/>
    <property type="project" value="TreeGrafter"/>
</dbReference>
<feature type="compositionally biased region" description="Basic and acidic residues" evidence="4">
    <location>
        <begin position="863"/>
        <end position="891"/>
    </location>
</feature>
<name>A0A6P3WAL1_CLUHA</name>
<reference evidence="7" key="1">
    <citation type="submission" date="2025-08" db="UniProtKB">
        <authorList>
            <consortium name="RefSeq"/>
        </authorList>
    </citation>
    <scope>IDENTIFICATION</scope>
</reference>
<dbReference type="Pfam" id="PF00038">
    <property type="entry name" value="Filament"/>
    <property type="match status" value="1"/>
</dbReference>
<dbReference type="RefSeq" id="XP_012693666.2">
    <property type="nucleotide sequence ID" value="XM_012838212.2"/>
</dbReference>
<dbReference type="GO" id="GO:0005200">
    <property type="term" value="F:structural constituent of cytoskeleton"/>
    <property type="evidence" value="ECO:0007669"/>
    <property type="project" value="TreeGrafter"/>
</dbReference>
<keyword evidence="6" id="KW-1185">Reference proteome</keyword>
<dbReference type="Gene3D" id="1.20.5.500">
    <property type="entry name" value="Single helix bin"/>
    <property type="match status" value="1"/>
</dbReference>
<dbReference type="GO" id="GO:0030424">
    <property type="term" value="C:axon"/>
    <property type="evidence" value="ECO:0007669"/>
    <property type="project" value="TreeGrafter"/>
</dbReference>
<dbReference type="PANTHER" id="PTHR45652:SF10">
    <property type="entry name" value="NEUROFILAMENT MEDIUM POLYPEPTIDE ISOFORM X1"/>
    <property type="match status" value="1"/>
</dbReference>
<feature type="compositionally biased region" description="Acidic residues" evidence="4">
    <location>
        <begin position="445"/>
        <end position="483"/>
    </location>
</feature>
<feature type="compositionally biased region" description="Polar residues" evidence="4">
    <location>
        <begin position="651"/>
        <end position="664"/>
    </location>
</feature>
<evidence type="ECO:0000256" key="3">
    <source>
        <dbReference type="SAM" id="Coils"/>
    </source>
</evidence>
<dbReference type="Proteomes" id="UP000515152">
    <property type="component" value="Chromosome 13"/>
</dbReference>
<dbReference type="FunFam" id="1.20.5.170:FF:000002">
    <property type="entry name" value="Type I keratin KA11"/>
    <property type="match status" value="1"/>
</dbReference>
<feature type="compositionally biased region" description="Polar residues" evidence="4">
    <location>
        <begin position="750"/>
        <end position="760"/>
    </location>
</feature>
<feature type="compositionally biased region" description="Basic and acidic residues" evidence="4">
    <location>
        <begin position="610"/>
        <end position="640"/>
    </location>
</feature>
<dbReference type="SUPFAM" id="SSF64593">
    <property type="entry name" value="Intermediate filament protein, coiled coil region"/>
    <property type="match status" value="2"/>
</dbReference>
<feature type="compositionally biased region" description="Basic and acidic residues" evidence="4">
    <location>
        <begin position="782"/>
        <end position="796"/>
    </location>
</feature>
<dbReference type="InterPro" id="IPR039008">
    <property type="entry name" value="IF_rod_dom"/>
</dbReference>
<feature type="domain" description="IF rod" evidence="5">
    <location>
        <begin position="80"/>
        <end position="391"/>
    </location>
</feature>
<feature type="coiled-coil region" evidence="3">
    <location>
        <begin position="303"/>
        <end position="348"/>
    </location>
</feature>
<dbReference type="Gene3D" id="1.20.5.1160">
    <property type="entry name" value="Vasodilator-stimulated phosphoprotein"/>
    <property type="match status" value="1"/>
</dbReference>
<dbReference type="AlphaFoldDB" id="A0A6P3WAL1"/>
<feature type="compositionally biased region" description="Basic and acidic residues" evidence="4">
    <location>
        <begin position="826"/>
        <end position="855"/>
    </location>
</feature>
<evidence type="ECO:0000313" key="6">
    <source>
        <dbReference type="Proteomes" id="UP000515152"/>
    </source>
</evidence>
<dbReference type="SMART" id="SM01391">
    <property type="entry name" value="Filament"/>
    <property type="match status" value="1"/>
</dbReference>
<dbReference type="OrthoDB" id="2441647at2759"/>
<dbReference type="GO" id="GO:0033693">
    <property type="term" value="P:neurofilament bundle assembly"/>
    <property type="evidence" value="ECO:0007669"/>
    <property type="project" value="TreeGrafter"/>
</dbReference>
<dbReference type="FunFam" id="1.20.5.1160:FF:000001">
    <property type="entry name" value="Keratin type II"/>
    <property type="match status" value="1"/>
</dbReference>
<dbReference type="Gene3D" id="1.20.5.170">
    <property type="match status" value="1"/>
</dbReference>
<evidence type="ECO:0000256" key="2">
    <source>
        <dbReference type="ARBA" id="ARBA00023054"/>
    </source>
</evidence>
<proteinExistence type="predicted"/>
<dbReference type="KEGG" id="char:105909571"/>
<feature type="compositionally biased region" description="Basic and acidic residues" evidence="4">
    <location>
        <begin position="556"/>
        <end position="577"/>
    </location>
</feature>
<keyword evidence="1" id="KW-0403">Intermediate filament</keyword>
<feature type="compositionally biased region" description="Basic and acidic residues" evidence="4">
    <location>
        <begin position="517"/>
        <end position="528"/>
    </location>
</feature>
<protein>
    <submittedName>
        <fullName evidence="7">Neurofilament light polypeptide</fullName>
    </submittedName>
</protein>
<evidence type="ECO:0000313" key="7">
    <source>
        <dbReference type="RefSeq" id="XP_012693666.2"/>
    </source>
</evidence>
<feature type="compositionally biased region" description="Polar residues" evidence="4">
    <location>
        <begin position="713"/>
        <end position="725"/>
    </location>
</feature>
<evidence type="ECO:0000256" key="4">
    <source>
        <dbReference type="SAM" id="MobiDB-lite"/>
    </source>
</evidence>
<dbReference type="GO" id="GO:0005737">
    <property type="term" value="C:cytoplasm"/>
    <property type="evidence" value="ECO:0007669"/>
    <property type="project" value="TreeGrafter"/>
</dbReference>
<accession>A0A6P3WAL1</accession>
<feature type="compositionally biased region" description="Basic and acidic residues" evidence="4">
    <location>
        <begin position="806"/>
        <end position="816"/>
    </location>
</feature>
<dbReference type="GO" id="GO:0005882">
    <property type="term" value="C:intermediate filament"/>
    <property type="evidence" value="ECO:0007669"/>
    <property type="project" value="UniProtKB-KW"/>
</dbReference>
<dbReference type="PANTHER" id="PTHR45652">
    <property type="entry name" value="GLIAL FIBRILLARY ACIDIC PROTEIN"/>
    <property type="match status" value="1"/>
</dbReference>
<dbReference type="InterPro" id="IPR050405">
    <property type="entry name" value="Intermediate_filament"/>
</dbReference>